<name>A0ABN6NTY4_9ENTE</name>
<sequence>MKFFYSPHYRSLQPIVASSEFHDLVHVLLSCQEPPTLRELKAKFPEVSFDKTLDRLIASALIIRKNRRYFLGFPVYTEEDQKQLQESDGFYQEALDWSTQEIADFIKSFTVTSAENKYFYGCLQGVEQGVVYSLTHETFQMITYAEAPWPPTLPAFFEANRQLQNLAVYDELMDLIGDVDPVYYLDQVSVIFERIRKNKKVRSSIFLESLQRLKIVSSELDFLLEEINCDNLKNGRYPPSEKDSFLQRLVIAQLAIRTGSYNTLFFNNI</sequence>
<dbReference type="Proteomes" id="UP000831692">
    <property type="component" value="Chromosome"/>
</dbReference>
<keyword evidence="2" id="KW-1185">Reference proteome</keyword>
<proteinExistence type="predicted"/>
<dbReference type="RefSeq" id="WP_096742504.1">
    <property type="nucleotide sequence ID" value="NZ_AP025635.1"/>
</dbReference>
<evidence type="ECO:0008006" key="3">
    <source>
        <dbReference type="Google" id="ProtNLM"/>
    </source>
</evidence>
<accession>A0ABN6NTY4</accession>
<evidence type="ECO:0000313" key="2">
    <source>
        <dbReference type="Proteomes" id="UP000831692"/>
    </source>
</evidence>
<dbReference type="GeneID" id="83458980"/>
<reference evidence="1 2" key="1">
    <citation type="submission" date="2022-03" db="EMBL/GenBank/DDBJ databases">
        <title>Complete genome sequence of Enterococcus innesii DB-1.</title>
        <authorList>
            <person name="Fukuda D."/>
            <person name="Nolasco-Hipolito C."/>
        </authorList>
    </citation>
    <scope>NUCLEOTIDE SEQUENCE [LARGE SCALE GENOMIC DNA]</scope>
    <source>
        <strain evidence="1 2">DB-1</strain>
    </source>
</reference>
<dbReference type="InterPro" id="IPR014924">
    <property type="entry name" value="DUF1803"/>
</dbReference>
<dbReference type="EMBL" id="AP025635">
    <property type="protein sequence ID" value="BDG69391.1"/>
    <property type="molecule type" value="Genomic_DNA"/>
</dbReference>
<protein>
    <recommendedName>
        <fullName evidence="3">DUF1803 domain-containing protein</fullName>
    </recommendedName>
</protein>
<organism evidence="1 2">
    <name type="scientific">Enterococcus innesii</name>
    <dbReference type="NCBI Taxonomy" id="2839759"/>
    <lineage>
        <taxon>Bacteria</taxon>
        <taxon>Bacillati</taxon>
        <taxon>Bacillota</taxon>
        <taxon>Bacilli</taxon>
        <taxon>Lactobacillales</taxon>
        <taxon>Enterococcaceae</taxon>
        <taxon>Enterococcus</taxon>
    </lineage>
</organism>
<dbReference type="Pfam" id="PF08820">
    <property type="entry name" value="DUF1803"/>
    <property type="match status" value="1"/>
</dbReference>
<gene>
    <name evidence="1" type="ORF">ENLAB_29550</name>
</gene>
<evidence type="ECO:0000313" key="1">
    <source>
        <dbReference type="EMBL" id="BDG69391.1"/>
    </source>
</evidence>